<dbReference type="Proteomes" id="UP000092482">
    <property type="component" value="Chromosome"/>
</dbReference>
<reference evidence="2 3" key="1">
    <citation type="submission" date="2016-03" db="EMBL/GenBank/DDBJ databases">
        <title>Shallow-sea hydrothermal system.</title>
        <authorList>
            <person name="Tang K."/>
        </authorList>
    </citation>
    <scope>NUCLEOTIDE SEQUENCE [LARGE SCALE GENOMIC DNA]</scope>
    <source>
        <strain evidence="2 3">JLT9</strain>
    </source>
</reference>
<dbReference type="OrthoDB" id="5125103at2"/>
<dbReference type="RefSeq" id="WP_066637379.1">
    <property type="nucleotide sequence ID" value="NZ_CP014989.1"/>
</dbReference>
<name>A0A1B1NAT7_9MICO</name>
<organism evidence="2 3">
    <name type="scientific">Serinicoccus hydrothermalis</name>
    <dbReference type="NCBI Taxonomy" id="1758689"/>
    <lineage>
        <taxon>Bacteria</taxon>
        <taxon>Bacillati</taxon>
        <taxon>Actinomycetota</taxon>
        <taxon>Actinomycetes</taxon>
        <taxon>Micrococcales</taxon>
        <taxon>Ornithinimicrobiaceae</taxon>
        <taxon>Serinicoccus</taxon>
    </lineage>
</organism>
<dbReference type="AlphaFoldDB" id="A0A1B1NAT7"/>
<evidence type="ECO:0000313" key="2">
    <source>
        <dbReference type="EMBL" id="ANS78514.1"/>
    </source>
</evidence>
<evidence type="ECO:0008006" key="4">
    <source>
        <dbReference type="Google" id="ProtNLM"/>
    </source>
</evidence>
<dbReference type="STRING" id="1758689.SGUI_1118"/>
<gene>
    <name evidence="2" type="ORF">SGUI_1118</name>
</gene>
<proteinExistence type="predicted"/>
<feature type="region of interest" description="Disordered" evidence="1">
    <location>
        <begin position="1"/>
        <end position="70"/>
    </location>
</feature>
<dbReference type="EMBL" id="CP014989">
    <property type="protein sequence ID" value="ANS78514.1"/>
    <property type="molecule type" value="Genomic_DNA"/>
</dbReference>
<dbReference type="PATRIC" id="fig|1758689.4.peg.1156"/>
<sequence>MGFMDKAKDLAGEHDEKIDEGIEQGGDFVDDKTGGEHSEHVDKAQDFANDKADAIGGVEDGGGGEGDDNA</sequence>
<dbReference type="KEGG" id="serj:SGUI_1118"/>
<dbReference type="Pfam" id="PF14013">
    <property type="entry name" value="MT0933_antitox"/>
    <property type="match status" value="1"/>
</dbReference>
<feature type="compositionally biased region" description="Basic and acidic residues" evidence="1">
    <location>
        <begin position="1"/>
        <end position="20"/>
    </location>
</feature>
<evidence type="ECO:0000313" key="3">
    <source>
        <dbReference type="Proteomes" id="UP000092482"/>
    </source>
</evidence>
<accession>A0A1B1NAT7</accession>
<feature type="compositionally biased region" description="Basic and acidic residues" evidence="1">
    <location>
        <begin position="29"/>
        <end position="53"/>
    </location>
</feature>
<protein>
    <recommendedName>
        <fullName evidence="4">Antitoxin</fullName>
    </recommendedName>
</protein>
<dbReference type="InterPro" id="IPR028037">
    <property type="entry name" value="Antitoxin_Rv0909/MT0933"/>
</dbReference>
<evidence type="ECO:0000256" key="1">
    <source>
        <dbReference type="SAM" id="MobiDB-lite"/>
    </source>
</evidence>
<keyword evidence="3" id="KW-1185">Reference proteome</keyword>